<proteinExistence type="predicted"/>
<geneLocation type="plasmid" evidence="1">
    <name>pE394</name>
</geneLocation>
<dbReference type="AlphaFoldDB" id="A0A0E3KI78"/>
<organism evidence="1">
    <name type="scientific">Enterococcus faecalis</name>
    <name type="common">Streptococcus faecalis</name>
    <dbReference type="NCBI Taxonomy" id="1351"/>
    <lineage>
        <taxon>Bacteria</taxon>
        <taxon>Bacillati</taxon>
        <taxon>Bacillota</taxon>
        <taxon>Bacilli</taxon>
        <taxon>Lactobacillales</taxon>
        <taxon>Enterococcaceae</taxon>
        <taxon>Enterococcus</taxon>
    </lineage>
</organism>
<evidence type="ECO:0000313" key="1">
    <source>
        <dbReference type="EMBL" id="AKA86815.1"/>
    </source>
</evidence>
<protein>
    <submittedName>
        <fullName evidence="1">Uncharacterized protein</fullName>
    </submittedName>
</protein>
<sequence>MTYSSNTSVPYLESGSATTETTCSILLLYTEGYWKNNFWQHNNQRKFSEFIRLHFS</sequence>
<dbReference type="EMBL" id="KP399637">
    <property type="protein sequence ID" value="AKA86815.1"/>
    <property type="molecule type" value="Genomic_DNA"/>
</dbReference>
<reference evidence="1" key="1">
    <citation type="journal article" date="2015" name="J. Antimicrob. Chemother.">
        <title>A novel gene, optrA, that confers transferable resistance to oxazolidinones and phenicols and its presence in Enterococcus faecalis and Enterococcus faecium of human and animal origin.</title>
        <authorList>
            <person name="Wang Y."/>
            <person name="Lv Y."/>
            <person name="Cai J."/>
            <person name="Schwarz S."/>
            <person name="Cui L."/>
            <person name="Hu Z."/>
            <person name="Zhang R."/>
            <person name="Li J."/>
            <person name="Zhao Q."/>
            <person name="He T."/>
            <person name="Wang D."/>
            <person name="Wang Z."/>
            <person name="Shen Y."/>
            <person name="Li Y."/>
            <person name="Fessler A.T."/>
            <person name="Wu C."/>
            <person name="Yu H."/>
            <person name="Deng X."/>
            <person name="Xia X."/>
            <person name="Shen J."/>
        </authorList>
    </citation>
    <scope>NUCLEOTIDE SEQUENCE</scope>
    <source>
        <strain evidence="1">E394</strain>
        <plasmid evidence="1">pE394</plasmid>
    </source>
</reference>
<accession>A0A0E3KI78</accession>
<name>A0A0E3KI78_ENTFL</name>
<keyword evidence="1" id="KW-0614">Plasmid</keyword>